<dbReference type="AlphaFoldDB" id="A0A0U4ZP45"/>
<protein>
    <submittedName>
        <fullName evidence="1">Uncharacterized protein</fullName>
    </submittedName>
</protein>
<reference evidence="2" key="1">
    <citation type="journal article" date="2016" name="Genome Announc.">
        <title>Draft genome sequences of fungus Aspergillus calidoustus.</title>
        <authorList>
            <person name="Horn F."/>
            <person name="Linde J."/>
            <person name="Mattern D.J."/>
            <person name="Walther G."/>
            <person name="Guthke R."/>
            <person name="Scherlach K."/>
            <person name="Martin K."/>
            <person name="Brakhage A.A."/>
            <person name="Petzke L."/>
            <person name="Valiante V."/>
        </authorList>
    </citation>
    <scope>NUCLEOTIDE SEQUENCE [LARGE SCALE GENOMIC DNA]</scope>
    <source>
        <strain evidence="2">SF006504</strain>
    </source>
</reference>
<sequence length="94" mass="10695">MKLNILSYRHAAIAISRVHLKCGGFKRDYSSTDDAAFNEQASHGSWIAGTVREWHGFLGFETYLGPRKRAWQQDQDQDIGLAKRPCITIDIDQD</sequence>
<proteinExistence type="predicted"/>
<evidence type="ECO:0000313" key="1">
    <source>
        <dbReference type="EMBL" id="CEL11093.1"/>
    </source>
</evidence>
<keyword evidence="2" id="KW-1185">Reference proteome</keyword>
<dbReference type="OrthoDB" id="4502320at2759"/>
<organism evidence="1 2">
    <name type="scientific">Aspergillus calidoustus</name>
    <dbReference type="NCBI Taxonomy" id="454130"/>
    <lineage>
        <taxon>Eukaryota</taxon>
        <taxon>Fungi</taxon>
        <taxon>Dikarya</taxon>
        <taxon>Ascomycota</taxon>
        <taxon>Pezizomycotina</taxon>
        <taxon>Eurotiomycetes</taxon>
        <taxon>Eurotiomycetidae</taxon>
        <taxon>Eurotiales</taxon>
        <taxon>Aspergillaceae</taxon>
        <taxon>Aspergillus</taxon>
        <taxon>Aspergillus subgen. Nidulantes</taxon>
    </lineage>
</organism>
<dbReference type="Proteomes" id="UP000054771">
    <property type="component" value="Unassembled WGS sequence"/>
</dbReference>
<dbReference type="EMBL" id="CDMC01000023">
    <property type="protein sequence ID" value="CEL11093.1"/>
    <property type="molecule type" value="Genomic_DNA"/>
</dbReference>
<gene>
    <name evidence="1" type="ORF">ASPCAL14200</name>
</gene>
<name>A0A0U4ZP45_ASPCI</name>
<accession>A0A0U4ZP45</accession>
<dbReference type="STRING" id="454130.A0A0U4ZP45"/>
<evidence type="ECO:0000313" key="2">
    <source>
        <dbReference type="Proteomes" id="UP000054771"/>
    </source>
</evidence>